<dbReference type="AlphaFoldDB" id="A0A840NF10"/>
<name>A0A840NF10_9BRAD</name>
<feature type="transmembrane region" description="Helical" evidence="6">
    <location>
        <begin position="148"/>
        <end position="170"/>
    </location>
</feature>
<dbReference type="PANTHER" id="PTHR30086:SF20">
    <property type="entry name" value="ARGININE EXPORTER PROTEIN ARGO-RELATED"/>
    <property type="match status" value="1"/>
</dbReference>
<evidence type="ECO:0000313" key="7">
    <source>
        <dbReference type="EMBL" id="MBB5055276.1"/>
    </source>
</evidence>
<feature type="transmembrane region" description="Helical" evidence="6">
    <location>
        <begin position="74"/>
        <end position="99"/>
    </location>
</feature>
<reference evidence="7 8" key="1">
    <citation type="submission" date="2020-08" db="EMBL/GenBank/DDBJ databases">
        <title>Genomic Encyclopedia of Type Strains, Phase IV (KMG-IV): sequencing the most valuable type-strain genomes for metagenomic binning, comparative biology and taxonomic classification.</title>
        <authorList>
            <person name="Goeker M."/>
        </authorList>
    </citation>
    <scope>NUCLEOTIDE SEQUENCE [LARGE SCALE GENOMIC DNA]</scope>
    <source>
        <strain evidence="7 8">DSM 17498</strain>
    </source>
</reference>
<feature type="transmembrane region" description="Helical" evidence="6">
    <location>
        <begin position="111"/>
        <end position="128"/>
    </location>
</feature>
<keyword evidence="4 6" id="KW-1133">Transmembrane helix</keyword>
<dbReference type="EMBL" id="JACHIJ010000014">
    <property type="protein sequence ID" value="MBB5055276.1"/>
    <property type="molecule type" value="Genomic_DNA"/>
</dbReference>
<keyword evidence="5 6" id="KW-0472">Membrane</keyword>
<feature type="transmembrane region" description="Helical" evidence="6">
    <location>
        <begin position="182"/>
        <end position="206"/>
    </location>
</feature>
<dbReference type="Proteomes" id="UP000521227">
    <property type="component" value="Unassembled WGS sequence"/>
</dbReference>
<dbReference type="RefSeq" id="WP_184090711.1">
    <property type="nucleotide sequence ID" value="NZ_JACHIJ010000014.1"/>
</dbReference>
<dbReference type="Pfam" id="PF01810">
    <property type="entry name" value="LysE"/>
    <property type="match status" value="1"/>
</dbReference>
<evidence type="ECO:0000256" key="5">
    <source>
        <dbReference type="ARBA" id="ARBA00023136"/>
    </source>
</evidence>
<protein>
    <submittedName>
        <fullName evidence="7">Threonine/homoserine/homoserine lactone efflux protein</fullName>
    </submittedName>
</protein>
<evidence type="ECO:0000256" key="2">
    <source>
        <dbReference type="ARBA" id="ARBA00022475"/>
    </source>
</evidence>
<accession>A0A840NF10</accession>
<dbReference type="PANTHER" id="PTHR30086">
    <property type="entry name" value="ARGININE EXPORTER PROTEIN ARGO"/>
    <property type="match status" value="1"/>
</dbReference>
<gene>
    <name evidence="7" type="ORF">HNQ36_005287</name>
</gene>
<organism evidence="7 8">
    <name type="scientific">Afipia massiliensis</name>
    <dbReference type="NCBI Taxonomy" id="211460"/>
    <lineage>
        <taxon>Bacteria</taxon>
        <taxon>Pseudomonadati</taxon>
        <taxon>Pseudomonadota</taxon>
        <taxon>Alphaproteobacteria</taxon>
        <taxon>Hyphomicrobiales</taxon>
        <taxon>Nitrobacteraceae</taxon>
        <taxon>Afipia</taxon>
    </lineage>
</organism>
<evidence type="ECO:0000256" key="4">
    <source>
        <dbReference type="ARBA" id="ARBA00022989"/>
    </source>
</evidence>
<comment type="subcellular location">
    <subcellularLocation>
        <location evidence="1">Cell membrane</location>
        <topology evidence="1">Multi-pass membrane protein</topology>
    </subcellularLocation>
</comment>
<keyword evidence="3 6" id="KW-0812">Transmembrane</keyword>
<evidence type="ECO:0000256" key="6">
    <source>
        <dbReference type="SAM" id="Phobius"/>
    </source>
</evidence>
<feature type="transmembrane region" description="Helical" evidence="6">
    <location>
        <begin position="227"/>
        <end position="245"/>
    </location>
</feature>
<keyword evidence="2" id="KW-1003">Cell membrane</keyword>
<dbReference type="GO" id="GO:0015171">
    <property type="term" value="F:amino acid transmembrane transporter activity"/>
    <property type="evidence" value="ECO:0007669"/>
    <property type="project" value="TreeGrafter"/>
</dbReference>
<comment type="caution">
    <text evidence="7">The sequence shown here is derived from an EMBL/GenBank/DDBJ whole genome shotgun (WGS) entry which is preliminary data.</text>
</comment>
<evidence type="ECO:0000313" key="8">
    <source>
        <dbReference type="Proteomes" id="UP000521227"/>
    </source>
</evidence>
<dbReference type="GO" id="GO:0005886">
    <property type="term" value="C:plasma membrane"/>
    <property type="evidence" value="ECO:0007669"/>
    <property type="project" value="UniProtKB-SubCell"/>
</dbReference>
<evidence type="ECO:0000256" key="3">
    <source>
        <dbReference type="ARBA" id="ARBA00022692"/>
    </source>
</evidence>
<evidence type="ECO:0000256" key="1">
    <source>
        <dbReference type="ARBA" id="ARBA00004651"/>
    </source>
</evidence>
<dbReference type="InterPro" id="IPR001123">
    <property type="entry name" value="LeuE-type"/>
</dbReference>
<sequence>MGRSDVRHLSSFTGGGDGESFRAGEGIVNDADATTLILRVNPLLKFAFTVFLLELTPGPNMAYLAALSLARGRVAGLIATAGIALGLATHAVLVALGAGAAIQSYPILYESLRWAGIAYLLFLAWEGWQPAPDTLSKGSLVPGVAGSLFWRGFLSNVFNPKSILFFLSVVPSFVDPASTRSVALQLATLGTVAVAVASIVHSAIVIAADQSGRWIADSRMRSIVRRTLSAILALMAIWLAWAAMYG</sequence>
<proteinExistence type="predicted"/>